<dbReference type="InterPro" id="IPR006600">
    <property type="entry name" value="HTH_CenpB_DNA-bd_dom"/>
</dbReference>
<gene>
    <name evidence="4" type="ORF">PtrM4_131050</name>
</gene>
<feature type="region of interest" description="Disordered" evidence="2">
    <location>
        <begin position="216"/>
        <end position="239"/>
    </location>
</feature>
<accession>A0A834VNR2</accession>
<feature type="region of interest" description="Disordered" evidence="2">
    <location>
        <begin position="36"/>
        <end position="60"/>
    </location>
</feature>
<evidence type="ECO:0000259" key="3">
    <source>
        <dbReference type="PROSITE" id="PS51253"/>
    </source>
</evidence>
<evidence type="ECO:0000313" key="5">
    <source>
        <dbReference type="Proteomes" id="UP000245464"/>
    </source>
</evidence>
<comment type="caution">
    <text evidence="4">The sequence shown here is derived from an EMBL/GenBank/DDBJ whole genome shotgun (WGS) entry which is preliminary data.</text>
</comment>
<dbReference type="EMBL" id="NQIK02000007">
    <property type="protein sequence ID" value="KAF7568492.1"/>
    <property type="molecule type" value="Genomic_DNA"/>
</dbReference>
<name>A0A834VNR2_9PLEO</name>
<sequence>MDPIQEAIEYIESRRAGDKFSYRQVAKIFGVDRTTLSRRHRGAQQPQGTEAAEHRRNLNPQQEDELIGYIEGTTRDGVPPTRSVLRNFGSAVAQYEVSDSWVTRFQHRHPDELITKWDTSMDRERHLADNKRKYELYFNLLHSKMREHRIEERNTYNIDKKGFFVGIAHRRKRIFSKAVYESKEQGDDWHGGAVFYSPRKLASVRARKAAELDEAPELQLQKARDKERKAAEAAEKKRS</sequence>
<feature type="domain" description="HTH CENPB-type" evidence="3">
    <location>
        <begin position="50"/>
        <end position="115"/>
    </location>
</feature>
<dbReference type="GeneID" id="90957493"/>
<dbReference type="AlphaFoldDB" id="A0A834VNR2"/>
<organism evidence="4 5">
    <name type="scientific">Pyrenophora tritici-repentis</name>
    <dbReference type="NCBI Taxonomy" id="45151"/>
    <lineage>
        <taxon>Eukaryota</taxon>
        <taxon>Fungi</taxon>
        <taxon>Dikarya</taxon>
        <taxon>Ascomycota</taxon>
        <taxon>Pezizomycotina</taxon>
        <taxon>Dothideomycetes</taxon>
        <taxon>Pleosporomycetidae</taxon>
        <taxon>Pleosporales</taxon>
        <taxon>Pleosporineae</taxon>
        <taxon>Pleosporaceae</taxon>
        <taxon>Pyrenophora</taxon>
    </lineage>
</organism>
<evidence type="ECO:0000313" key="4">
    <source>
        <dbReference type="EMBL" id="KAF7568492.1"/>
    </source>
</evidence>
<dbReference type="RefSeq" id="XP_065961006.1">
    <property type="nucleotide sequence ID" value="XM_066109014.1"/>
</dbReference>
<proteinExistence type="predicted"/>
<protein>
    <recommendedName>
        <fullName evidence="3">HTH CENPB-type domain-containing protein</fullName>
    </recommendedName>
</protein>
<evidence type="ECO:0000256" key="1">
    <source>
        <dbReference type="ARBA" id="ARBA00023125"/>
    </source>
</evidence>
<keyword evidence="1" id="KW-0238">DNA-binding</keyword>
<dbReference type="GO" id="GO:0003677">
    <property type="term" value="F:DNA binding"/>
    <property type="evidence" value="ECO:0007669"/>
    <property type="project" value="UniProtKB-KW"/>
</dbReference>
<reference evidence="4" key="1">
    <citation type="journal article" date="2018" name="BMC Genomics">
        <title>Comparative genomics of the wheat fungal pathogen Pyrenophora tritici-repentis reveals chromosomal variations and genome plasticity.</title>
        <authorList>
            <person name="Moolhuijzen P."/>
            <person name="See P.T."/>
            <person name="Hane J.K."/>
            <person name="Shi G."/>
            <person name="Liu Z."/>
            <person name="Oliver R.P."/>
            <person name="Moffat C.S."/>
        </authorList>
    </citation>
    <scope>NUCLEOTIDE SEQUENCE [LARGE SCALE GENOMIC DNA]</scope>
    <source>
        <strain evidence="4">M4</strain>
    </source>
</reference>
<dbReference type="KEGG" id="ptrr:90957493"/>
<feature type="compositionally biased region" description="Basic and acidic residues" evidence="2">
    <location>
        <begin position="222"/>
        <end position="239"/>
    </location>
</feature>
<dbReference type="Pfam" id="PF03221">
    <property type="entry name" value="HTH_Tnp_Tc5"/>
    <property type="match status" value="1"/>
</dbReference>
<evidence type="ECO:0000256" key="2">
    <source>
        <dbReference type="SAM" id="MobiDB-lite"/>
    </source>
</evidence>
<dbReference type="PROSITE" id="PS51253">
    <property type="entry name" value="HTH_CENPB"/>
    <property type="match status" value="1"/>
</dbReference>
<dbReference type="Proteomes" id="UP000245464">
    <property type="component" value="Chromosome 7"/>
</dbReference>